<feature type="region of interest" description="Disordered" evidence="1">
    <location>
        <begin position="104"/>
        <end position="123"/>
    </location>
</feature>
<dbReference type="EMBL" id="QKWP01002046">
    <property type="protein sequence ID" value="RIB05125.1"/>
    <property type="molecule type" value="Genomic_DNA"/>
</dbReference>
<dbReference type="AlphaFoldDB" id="A0A397U4B7"/>
<protein>
    <submittedName>
        <fullName evidence="2">Uncharacterized protein</fullName>
    </submittedName>
</protein>
<feature type="compositionally biased region" description="Basic and acidic residues" evidence="1">
    <location>
        <begin position="106"/>
        <end position="117"/>
    </location>
</feature>
<dbReference type="OrthoDB" id="2355856at2759"/>
<accession>A0A397U4B7</accession>
<name>A0A397U4B7_9GLOM</name>
<evidence type="ECO:0000313" key="3">
    <source>
        <dbReference type="Proteomes" id="UP000266673"/>
    </source>
</evidence>
<organism evidence="2 3">
    <name type="scientific">Gigaspora rosea</name>
    <dbReference type="NCBI Taxonomy" id="44941"/>
    <lineage>
        <taxon>Eukaryota</taxon>
        <taxon>Fungi</taxon>
        <taxon>Fungi incertae sedis</taxon>
        <taxon>Mucoromycota</taxon>
        <taxon>Glomeromycotina</taxon>
        <taxon>Glomeromycetes</taxon>
        <taxon>Diversisporales</taxon>
        <taxon>Gigasporaceae</taxon>
        <taxon>Gigaspora</taxon>
    </lineage>
</organism>
<feature type="compositionally biased region" description="Polar residues" evidence="1">
    <location>
        <begin position="140"/>
        <end position="166"/>
    </location>
</feature>
<keyword evidence="3" id="KW-1185">Reference proteome</keyword>
<evidence type="ECO:0000256" key="1">
    <source>
        <dbReference type="SAM" id="MobiDB-lite"/>
    </source>
</evidence>
<gene>
    <name evidence="2" type="ORF">C2G38_2047856</name>
</gene>
<feature type="region of interest" description="Disordered" evidence="1">
    <location>
        <begin position="129"/>
        <end position="166"/>
    </location>
</feature>
<proteinExistence type="predicted"/>
<sequence>MYTHLFLLHGYHQAQPGDSTRRADFLIRQKGCWDTNAPGFTCKSSVFNIRVRKEKRVIITDDTREDFQTARINDRMNQESDIYADWNSEDDKQVHLDIQKLQATKTDNEESQDHIYNDLEISDLPRLSEADDSEELPNSCLLNRNDTKDGTQTPPHQITGNTSFAQSTASETHENILKASSENLTGLDDVKESLTEDGPKKTISDWMVIETELKYTAKKEYDNDKVQILKRKFSDFIQTKPSPIKVAKVKKG</sequence>
<reference evidence="2 3" key="1">
    <citation type="submission" date="2018-06" db="EMBL/GenBank/DDBJ databases">
        <title>Comparative genomics reveals the genomic features of Rhizophagus irregularis, R. cerebriforme, R. diaphanum and Gigaspora rosea, and their symbiotic lifestyle signature.</title>
        <authorList>
            <person name="Morin E."/>
            <person name="San Clemente H."/>
            <person name="Chen E.C.H."/>
            <person name="De La Providencia I."/>
            <person name="Hainaut M."/>
            <person name="Kuo A."/>
            <person name="Kohler A."/>
            <person name="Murat C."/>
            <person name="Tang N."/>
            <person name="Roy S."/>
            <person name="Loubradou J."/>
            <person name="Henrissat B."/>
            <person name="Grigoriev I.V."/>
            <person name="Corradi N."/>
            <person name="Roux C."/>
            <person name="Martin F.M."/>
        </authorList>
    </citation>
    <scope>NUCLEOTIDE SEQUENCE [LARGE SCALE GENOMIC DNA]</scope>
    <source>
        <strain evidence="2 3">DAOM 194757</strain>
    </source>
</reference>
<comment type="caution">
    <text evidence="2">The sequence shown here is derived from an EMBL/GenBank/DDBJ whole genome shotgun (WGS) entry which is preliminary data.</text>
</comment>
<dbReference type="Proteomes" id="UP000266673">
    <property type="component" value="Unassembled WGS sequence"/>
</dbReference>
<evidence type="ECO:0000313" key="2">
    <source>
        <dbReference type="EMBL" id="RIB05125.1"/>
    </source>
</evidence>